<dbReference type="Proteomes" id="UP000184096">
    <property type="component" value="Chromosome I"/>
</dbReference>
<keyword evidence="1" id="KW-0472">Membrane</keyword>
<sequence length="136" mass="14749">MFRRTPPTDGSAAGFTILEVLIALAIVAVSIVAIGSVMSTNVRGVRSLEQHVTMMQAVRTITATEVPSREKIGFGTWSGRTNDHQWRIDVTPMGEEWAATGSDVPWIPALVKIQVRSPSGAVTDLKTVRLVHGQQQ</sequence>
<dbReference type="Pfam" id="PF07963">
    <property type="entry name" value="N_methyl"/>
    <property type="match status" value="1"/>
</dbReference>
<proteinExistence type="predicted"/>
<evidence type="ECO:0000313" key="3">
    <source>
        <dbReference type="Proteomes" id="UP000184096"/>
    </source>
</evidence>
<evidence type="ECO:0000313" key="2">
    <source>
        <dbReference type="EMBL" id="SHN64901.1"/>
    </source>
</evidence>
<keyword evidence="1" id="KW-1133">Transmembrane helix</keyword>
<evidence type="ECO:0000256" key="1">
    <source>
        <dbReference type="SAM" id="Phobius"/>
    </source>
</evidence>
<dbReference type="AlphaFoldDB" id="A0A1M7T2G5"/>
<dbReference type="RefSeq" id="WP_172805967.1">
    <property type="nucleotide sequence ID" value="NZ_LT670849.1"/>
</dbReference>
<gene>
    <name evidence="2" type="ORF">SAMN05444170_0640</name>
</gene>
<keyword evidence="1" id="KW-0812">Transmembrane</keyword>
<dbReference type="EMBL" id="LT670849">
    <property type="protein sequence ID" value="SHN64901.1"/>
    <property type="molecule type" value="Genomic_DNA"/>
</dbReference>
<reference evidence="3" key="1">
    <citation type="submission" date="2016-11" db="EMBL/GenBank/DDBJ databases">
        <authorList>
            <person name="Varghese N."/>
            <person name="Submissions S."/>
        </authorList>
    </citation>
    <scope>NUCLEOTIDE SEQUENCE [LARGE SCALE GENOMIC DNA]</scope>
    <source>
        <strain evidence="3">GAS401</strain>
    </source>
</reference>
<dbReference type="NCBIfam" id="TIGR02532">
    <property type="entry name" value="IV_pilin_GFxxxE"/>
    <property type="match status" value="1"/>
</dbReference>
<protein>
    <submittedName>
        <fullName evidence="2">General secretion pathway protein I</fullName>
    </submittedName>
</protein>
<name>A0A1M7T2G5_9BRAD</name>
<organism evidence="2 3">
    <name type="scientific">Bradyrhizobium erythrophlei</name>
    <dbReference type="NCBI Taxonomy" id="1437360"/>
    <lineage>
        <taxon>Bacteria</taxon>
        <taxon>Pseudomonadati</taxon>
        <taxon>Pseudomonadota</taxon>
        <taxon>Alphaproteobacteria</taxon>
        <taxon>Hyphomicrobiales</taxon>
        <taxon>Nitrobacteraceae</taxon>
        <taxon>Bradyrhizobium</taxon>
    </lineage>
</organism>
<accession>A0A1M7T2G5</accession>
<keyword evidence="3" id="KW-1185">Reference proteome</keyword>
<dbReference type="InterPro" id="IPR012902">
    <property type="entry name" value="N_methyl_site"/>
</dbReference>
<feature type="transmembrane region" description="Helical" evidence="1">
    <location>
        <begin position="12"/>
        <end position="37"/>
    </location>
</feature>